<dbReference type="InterPro" id="IPR013083">
    <property type="entry name" value="Znf_RING/FYVE/PHD"/>
</dbReference>
<dbReference type="InterPro" id="IPR029000">
    <property type="entry name" value="Cyclophilin-like_dom_sf"/>
</dbReference>
<name>A0AAV2Q6F7_MEGNR</name>
<dbReference type="PROSITE" id="PS50119">
    <property type="entry name" value="ZF_BBOX"/>
    <property type="match status" value="1"/>
</dbReference>
<organism evidence="7 8">
    <name type="scientific">Meganyctiphanes norvegica</name>
    <name type="common">Northern krill</name>
    <name type="synonym">Thysanopoda norvegica</name>
    <dbReference type="NCBI Taxonomy" id="48144"/>
    <lineage>
        <taxon>Eukaryota</taxon>
        <taxon>Metazoa</taxon>
        <taxon>Ecdysozoa</taxon>
        <taxon>Arthropoda</taxon>
        <taxon>Crustacea</taxon>
        <taxon>Multicrustacea</taxon>
        <taxon>Malacostraca</taxon>
        <taxon>Eumalacostraca</taxon>
        <taxon>Eucarida</taxon>
        <taxon>Euphausiacea</taxon>
        <taxon>Euphausiidae</taxon>
        <taxon>Meganyctiphanes</taxon>
    </lineage>
</organism>
<dbReference type="PROSITE" id="PS00518">
    <property type="entry name" value="ZF_RING_1"/>
    <property type="match status" value="1"/>
</dbReference>
<comment type="caution">
    <text evidence="7">The sequence shown here is derived from an EMBL/GenBank/DDBJ whole genome shotgun (WGS) entry which is preliminary data.</text>
</comment>
<dbReference type="InterPro" id="IPR047153">
    <property type="entry name" value="TRIM45/56/19-like"/>
</dbReference>
<dbReference type="PROSITE" id="PS50089">
    <property type="entry name" value="ZF_RING_2"/>
    <property type="match status" value="1"/>
</dbReference>
<dbReference type="InterPro" id="IPR000315">
    <property type="entry name" value="Znf_B-box"/>
</dbReference>
<dbReference type="InterPro" id="IPR001841">
    <property type="entry name" value="Znf_RING"/>
</dbReference>
<evidence type="ECO:0000313" key="7">
    <source>
        <dbReference type="EMBL" id="CAL4073477.1"/>
    </source>
</evidence>
<accession>A0AAV2Q6F7</accession>
<dbReference type="PANTHER" id="PTHR25462:SF296">
    <property type="entry name" value="MEIOTIC P26, ISOFORM F"/>
    <property type="match status" value="1"/>
</dbReference>
<sequence length="502" mass="56382">SFMDDLICSVCSEEYSSEGREAVMLPVCGHTFCRPCLVSIENDYDLTCPYCRAEHEGPPVEELPINYAVNNVAMSNKKSKDDTCDKHDGGLLIFWCRKCRLSLCGECIFEAHLTENHGVVKIKDLVEESKGPIEEKAKKVLKTLQESKTDVQRKFHKSIIKIVKLCGHSGKIDEFFREAEKILLDIKHTKQIQQLIVGETLLDHVNASVVLLSNNQKQKLGNQVESNQSEDATGTAFVSTAQVRDQFGNYNDCPWPLRCCIMSDDGRRARLCWEEERLHLYSLTDQLHDAHFLIPMFCIQALLPSNPVIFMDLSIAEETLGRVYIKLDGEMQRAQHFLLFCLGTYGPSYRGSCFISLQNEGEPGECLSGGEYVTDDSSSREGLMDDLEWGTIHSRPQKAGQLVAGQGNYNHPSIQDLMSDDNSDEDENESHNVEQMFELDPDYNPDPEAVFSICLRENPKKRFACVFGEVDSGMEILVKAAAHHTITEIVIAEVGVVVPTTN</sequence>
<dbReference type="SUPFAM" id="SSF57845">
    <property type="entry name" value="B-box zinc-binding domain"/>
    <property type="match status" value="1"/>
</dbReference>
<dbReference type="InterPro" id="IPR027370">
    <property type="entry name" value="Znf-RING_euk"/>
</dbReference>
<dbReference type="GO" id="GO:0008270">
    <property type="term" value="F:zinc ion binding"/>
    <property type="evidence" value="ECO:0007669"/>
    <property type="project" value="UniProtKB-KW"/>
</dbReference>
<dbReference type="EMBL" id="CAXKWB010004353">
    <property type="protein sequence ID" value="CAL4073477.1"/>
    <property type="molecule type" value="Genomic_DNA"/>
</dbReference>
<protein>
    <submittedName>
        <fullName evidence="7">Uncharacterized protein</fullName>
    </submittedName>
</protein>
<reference evidence="7 8" key="1">
    <citation type="submission" date="2024-05" db="EMBL/GenBank/DDBJ databases">
        <authorList>
            <person name="Wallberg A."/>
        </authorList>
    </citation>
    <scope>NUCLEOTIDE SEQUENCE [LARGE SCALE GENOMIC DNA]</scope>
</reference>
<evidence type="ECO:0000259" key="5">
    <source>
        <dbReference type="PROSITE" id="PS50089"/>
    </source>
</evidence>
<dbReference type="SMART" id="SM00336">
    <property type="entry name" value="BBOX"/>
    <property type="match status" value="1"/>
</dbReference>
<dbReference type="Gene3D" id="2.40.100.10">
    <property type="entry name" value="Cyclophilin-like"/>
    <property type="match status" value="1"/>
</dbReference>
<dbReference type="InterPro" id="IPR017907">
    <property type="entry name" value="Znf_RING_CS"/>
</dbReference>
<evidence type="ECO:0000259" key="6">
    <source>
        <dbReference type="PROSITE" id="PS50119"/>
    </source>
</evidence>
<gene>
    <name evidence="7" type="ORF">MNOR_LOCUS9140</name>
</gene>
<evidence type="ECO:0000313" key="8">
    <source>
        <dbReference type="Proteomes" id="UP001497623"/>
    </source>
</evidence>
<dbReference type="AlphaFoldDB" id="A0AAV2Q6F7"/>
<feature type="domain" description="RING-type" evidence="5">
    <location>
        <begin position="8"/>
        <end position="52"/>
    </location>
</feature>
<dbReference type="Gene3D" id="3.30.160.60">
    <property type="entry name" value="Classic Zinc Finger"/>
    <property type="match status" value="1"/>
</dbReference>
<keyword evidence="2 4" id="KW-0863">Zinc-finger</keyword>
<feature type="domain" description="B box-type" evidence="6">
    <location>
        <begin position="79"/>
        <end position="122"/>
    </location>
</feature>
<evidence type="ECO:0000256" key="1">
    <source>
        <dbReference type="ARBA" id="ARBA00022723"/>
    </source>
</evidence>
<dbReference type="Pfam" id="PF13445">
    <property type="entry name" value="zf-RING_UBOX"/>
    <property type="match status" value="1"/>
</dbReference>
<keyword evidence="3" id="KW-0862">Zinc</keyword>
<dbReference type="PANTHER" id="PTHR25462">
    <property type="entry name" value="BONUS, ISOFORM C-RELATED"/>
    <property type="match status" value="1"/>
</dbReference>
<dbReference type="Proteomes" id="UP001497623">
    <property type="component" value="Unassembled WGS sequence"/>
</dbReference>
<feature type="non-terminal residue" evidence="7">
    <location>
        <position position="1"/>
    </location>
</feature>
<proteinExistence type="predicted"/>
<evidence type="ECO:0000256" key="4">
    <source>
        <dbReference type="PROSITE-ProRule" id="PRU00024"/>
    </source>
</evidence>
<evidence type="ECO:0000256" key="2">
    <source>
        <dbReference type="ARBA" id="ARBA00022771"/>
    </source>
</evidence>
<dbReference type="SUPFAM" id="SSF57850">
    <property type="entry name" value="RING/U-box"/>
    <property type="match status" value="1"/>
</dbReference>
<dbReference type="Gene3D" id="3.30.40.10">
    <property type="entry name" value="Zinc/RING finger domain, C3HC4 (zinc finger)"/>
    <property type="match status" value="1"/>
</dbReference>
<evidence type="ECO:0000256" key="3">
    <source>
        <dbReference type="ARBA" id="ARBA00022833"/>
    </source>
</evidence>
<keyword evidence="1" id="KW-0479">Metal-binding</keyword>
<dbReference type="SMART" id="SM00184">
    <property type="entry name" value="RING"/>
    <property type="match status" value="1"/>
</dbReference>
<dbReference type="Pfam" id="PF00643">
    <property type="entry name" value="zf-B_box"/>
    <property type="match status" value="1"/>
</dbReference>
<dbReference type="SUPFAM" id="SSF50891">
    <property type="entry name" value="Cyclophilin-like"/>
    <property type="match status" value="1"/>
</dbReference>
<keyword evidence="8" id="KW-1185">Reference proteome</keyword>